<reference evidence="3" key="3">
    <citation type="submission" date="2021-06" db="EMBL/GenBank/DDBJ databases">
        <title>Chromosome-level genome assembly for S. haematobium.</title>
        <authorList>
            <person name="Stroehlein A.J."/>
        </authorList>
    </citation>
    <scope>NUCLEOTIDE SEQUENCE</scope>
</reference>
<organism evidence="4">
    <name type="scientific">Schistosoma haematobium</name>
    <name type="common">Blood fluke</name>
    <dbReference type="NCBI Taxonomy" id="6185"/>
    <lineage>
        <taxon>Eukaryota</taxon>
        <taxon>Metazoa</taxon>
        <taxon>Spiralia</taxon>
        <taxon>Lophotrochozoa</taxon>
        <taxon>Platyhelminthes</taxon>
        <taxon>Trematoda</taxon>
        <taxon>Digenea</taxon>
        <taxon>Strigeidida</taxon>
        <taxon>Schistosomatoidea</taxon>
        <taxon>Schistosomatidae</taxon>
        <taxon>Schistosoma</taxon>
    </lineage>
</organism>
<evidence type="ECO:0000259" key="2">
    <source>
        <dbReference type="PROSITE" id="PS50106"/>
    </source>
</evidence>
<keyword evidence="5" id="KW-1185">Reference proteome</keyword>
<dbReference type="KEGG" id="shx:MS3_00008423"/>
<proteinExistence type="predicted"/>
<accession>A0A095AFW7</accession>
<dbReference type="Proteomes" id="UP000471633">
    <property type="component" value="Unassembled WGS sequence"/>
</dbReference>
<evidence type="ECO:0000313" key="5">
    <source>
        <dbReference type="Proteomes" id="UP000471633"/>
    </source>
</evidence>
<dbReference type="AlphaFoldDB" id="A0A095AFW7"/>
<dbReference type="EMBL" id="KL250515">
    <property type="protein sequence ID" value="KGB32731.1"/>
    <property type="molecule type" value="Genomic_DNA"/>
</dbReference>
<dbReference type="PROSITE" id="PS50106">
    <property type="entry name" value="PDZ"/>
    <property type="match status" value="2"/>
</dbReference>
<protein>
    <submittedName>
        <fullName evidence="4">Syntenin-1</fullName>
    </submittedName>
</protein>
<dbReference type="InterPro" id="IPR036034">
    <property type="entry name" value="PDZ_sf"/>
</dbReference>
<dbReference type="Pfam" id="PF00595">
    <property type="entry name" value="PDZ"/>
    <property type="match status" value="2"/>
</dbReference>
<dbReference type="STRING" id="6185.A0A095AFW7"/>
<dbReference type="EMBL" id="AMPZ03000006">
    <property type="protein sequence ID" value="KAH9581218.1"/>
    <property type="molecule type" value="Genomic_DNA"/>
</dbReference>
<dbReference type="FunFam" id="2.30.42.10:FF:000043">
    <property type="entry name" value="Syntenin-1 isoform X1"/>
    <property type="match status" value="1"/>
</dbReference>
<dbReference type="GeneID" id="24588675"/>
<dbReference type="GO" id="GO:0005886">
    <property type="term" value="C:plasma membrane"/>
    <property type="evidence" value="ECO:0007669"/>
    <property type="project" value="TreeGrafter"/>
</dbReference>
<name>A0A095AFW7_SCHHA</name>
<reference evidence="3" key="4">
    <citation type="journal article" date="2022" name="PLoS Pathog.">
        <title>Chromosome-level genome of Schistosoma haematobium underpins genome-wide explorations of molecular variation.</title>
        <authorList>
            <person name="Stroehlein A.J."/>
            <person name="Korhonen P.K."/>
            <person name="Lee V.V."/>
            <person name="Ralph S.A."/>
            <person name="Mentink-Kane M."/>
            <person name="You H."/>
            <person name="McManus D.P."/>
            <person name="Tchuente L.T."/>
            <person name="Stothard J.R."/>
            <person name="Kaur P."/>
            <person name="Dudchenko O."/>
            <person name="Aiden E.L."/>
            <person name="Yang B."/>
            <person name="Yang H."/>
            <person name="Emery A.M."/>
            <person name="Webster B.L."/>
            <person name="Brindley P.J."/>
            <person name="Rollinson D."/>
            <person name="Chang B.C.H."/>
            <person name="Gasser R.B."/>
            <person name="Young N.D."/>
        </authorList>
    </citation>
    <scope>NUCLEOTIDE SEQUENCE</scope>
</reference>
<evidence type="ECO:0000313" key="3">
    <source>
        <dbReference type="EMBL" id="KAH9581218.1"/>
    </source>
</evidence>
<gene>
    <name evidence="3" type="ORF">MS3_00008423</name>
    <name evidence="4" type="ORF">MS3_00886</name>
</gene>
<dbReference type="InterPro" id="IPR051230">
    <property type="entry name" value="APP-Binding"/>
</dbReference>
<dbReference type="PANTHER" id="PTHR12345">
    <property type="entry name" value="SYNTENIN RELATED"/>
    <property type="match status" value="1"/>
</dbReference>
<dbReference type="RefSeq" id="XP_012792516.1">
    <property type="nucleotide sequence ID" value="XM_012937062.2"/>
</dbReference>
<evidence type="ECO:0000313" key="4">
    <source>
        <dbReference type="EMBL" id="KGB32731.1"/>
    </source>
</evidence>
<dbReference type="SUPFAM" id="SSF50156">
    <property type="entry name" value="PDZ domain-like"/>
    <property type="match status" value="2"/>
</dbReference>
<keyword evidence="1" id="KW-0677">Repeat</keyword>
<dbReference type="PANTHER" id="PTHR12345:SF3">
    <property type="entry name" value="PDZ DOMAIN-CONTAINING PROTEIN"/>
    <property type="match status" value="1"/>
</dbReference>
<reference evidence="3" key="2">
    <citation type="journal article" date="2019" name="Gigascience">
        <title>High-quality Schistosoma haematobium genome achieved by single-molecule and long-range sequencing.</title>
        <authorList>
            <person name="Stroehlein A.J."/>
            <person name="Korhonen P.K."/>
            <person name="Chong T.M."/>
            <person name="Lim Y.L."/>
            <person name="Chan K.G."/>
            <person name="Webster B."/>
            <person name="Rollinson D."/>
            <person name="Brindley P.J."/>
            <person name="Gasser R.B."/>
            <person name="Young N.D."/>
        </authorList>
    </citation>
    <scope>NUCLEOTIDE SEQUENCE</scope>
</reference>
<feature type="domain" description="PDZ" evidence="2">
    <location>
        <begin position="225"/>
        <end position="300"/>
    </location>
</feature>
<dbReference type="SMART" id="SM00228">
    <property type="entry name" value="PDZ"/>
    <property type="match status" value="2"/>
</dbReference>
<dbReference type="CTD" id="24588675"/>
<sequence>MLTKNVSHPTSNLCDHLHEPIDFFDHVHMSLYPSLEELKVQSIIDSQNNGPSTPQSDCQRPLSQINPTLSGNCNMDNNMSSYNICGRPVTCVSTISGIFPQSGMGCGVNSMSIAPFTPSGALCLPLPAPFDCVDIKPGVRLVTLCKNEFGKVGIQLKEIQKGIFVSFVEGFSPAALGGVRFGDQVLEINDILVTGCSGTRSMEILKSSTPNNIKLVLRDRPFERVITVHKDSLGAIGVHVRNGLIKAIVKDSSAARNGLLTNHQIIEINGQNVVGLKDKDLLQLMEESKTPMKVTIIPKTFYDKLTRSLPTGQLRLQMDRSLPFV</sequence>
<feature type="domain" description="PDZ" evidence="2">
    <location>
        <begin position="141"/>
        <end position="220"/>
    </location>
</feature>
<evidence type="ECO:0000256" key="1">
    <source>
        <dbReference type="ARBA" id="ARBA00022737"/>
    </source>
</evidence>
<dbReference type="Gene3D" id="2.30.42.10">
    <property type="match status" value="2"/>
</dbReference>
<reference evidence="4" key="1">
    <citation type="journal article" date="2012" name="Nat. Genet.">
        <title>Whole-genome sequence of Schistosoma haematobium.</title>
        <authorList>
            <person name="Young N.D."/>
            <person name="Jex A.R."/>
            <person name="Li B."/>
            <person name="Liu S."/>
            <person name="Yang L."/>
            <person name="Xiong Z."/>
            <person name="Li Y."/>
            <person name="Cantacessi C."/>
            <person name="Hall R.S."/>
            <person name="Xu X."/>
            <person name="Chen F."/>
            <person name="Wu X."/>
            <person name="Zerlotini A."/>
            <person name="Oliveira G."/>
            <person name="Hofmann A."/>
            <person name="Zhang G."/>
            <person name="Fang X."/>
            <person name="Kang Y."/>
            <person name="Campbell B.E."/>
            <person name="Loukas A."/>
            <person name="Ranganathan S."/>
            <person name="Rollinson D."/>
            <person name="Rinaldi G."/>
            <person name="Brindley P.J."/>
            <person name="Yang H."/>
            <person name="Wang J."/>
            <person name="Wang J."/>
            <person name="Gasser R.B."/>
        </authorList>
    </citation>
    <scope>NUCLEOTIDE SEQUENCE [LARGE SCALE GENOMIC DNA]</scope>
</reference>
<dbReference type="InterPro" id="IPR001478">
    <property type="entry name" value="PDZ"/>
</dbReference>
<dbReference type="GO" id="GO:0005737">
    <property type="term" value="C:cytoplasm"/>
    <property type="evidence" value="ECO:0007669"/>
    <property type="project" value="TreeGrafter"/>
</dbReference>